<proteinExistence type="predicted"/>
<dbReference type="EMBL" id="PQFF01000137">
    <property type="protein sequence ID" value="RHZ79397.1"/>
    <property type="molecule type" value="Genomic_DNA"/>
</dbReference>
<name>A0A397IWI1_9GLOM</name>
<dbReference type="Proteomes" id="UP000266861">
    <property type="component" value="Unassembled WGS sequence"/>
</dbReference>
<comment type="caution">
    <text evidence="1">The sequence shown here is derived from an EMBL/GenBank/DDBJ whole genome shotgun (WGS) entry which is preliminary data.</text>
</comment>
<evidence type="ECO:0000313" key="2">
    <source>
        <dbReference type="Proteomes" id="UP000266861"/>
    </source>
</evidence>
<sequence length="71" mass="7885">MLEILLEILIETSFITSALPITNVIADDLSIGSVINPTPKYNNVIVKKDTSSQKKKRIDYAPDEHVTDSNI</sequence>
<accession>A0A397IWI1</accession>
<evidence type="ECO:0000313" key="1">
    <source>
        <dbReference type="EMBL" id="RHZ79397.1"/>
    </source>
</evidence>
<gene>
    <name evidence="1" type="ORF">Glove_146g48</name>
</gene>
<keyword evidence="2" id="KW-1185">Reference proteome</keyword>
<reference evidence="1 2" key="1">
    <citation type="submission" date="2018-08" db="EMBL/GenBank/DDBJ databases">
        <title>Genome and evolution of the arbuscular mycorrhizal fungus Diversispora epigaea (formerly Glomus versiforme) and its bacterial endosymbionts.</title>
        <authorList>
            <person name="Sun X."/>
            <person name="Fei Z."/>
            <person name="Harrison M."/>
        </authorList>
    </citation>
    <scope>NUCLEOTIDE SEQUENCE [LARGE SCALE GENOMIC DNA]</scope>
    <source>
        <strain evidence="1 2">IT104</strain>
    </source>
</reference>
<organism evidence="1 2">
    <name type="scientific">Diversispora epigaea</name>
    <dbReference type="NCBI Taxonomy" id="1348612"/>
    <lineage>
        <taxon>Eukaryota</taxon>
        <taxon>Fungi</taxon>
        <taxon>Fungi incertae sedis</taxon>
        <taxon>Mucoromycota</taxon>
        <taxon>Glomeromycotina</taxon>
        <taxon>Glomeromycetes</taxon>
        <taxon>Diversisporales</taxon>
        <taxon>Diversisporaceae</taxon>
        <taxon>Diversispora</taxon>
    </lineage>
</organism>
<protein>
    <submittedName>
        <fullName evidence="1">Uncharacterized protein</fullName>
    </submittedName>
</protein>
<dbReference type="AlphaFoldDB" id="A0A397IWI1"/>